<evidence type="ECO:0000313" key="2">
    <source>
        <dbReference type="EMBL" id="CAF4450003.1"/>
    </source>
</evidence>
<dbReference type="EMBL" id="CAJOBP010004755">
    <property type="protein sequence ID" value="CAF4450003.1"/>
    <property type="molecule type" value="Genomic_DNA"/>
</dbReference>
<feature type="compositionally biased region" description="Low complexity" evidence="1">
    <location>
        <begin position="168"/>
        <end position="186"/>
    </location>
</feature>
<reference evidence="2" key="1">
    <citation type="submission" date="2021-02" db="EMBL/GenBank/DDBJ databases">
        <authorList>
            <person name="Nowell W R."/>
        </authorList>
    </citation>
    <scope>NUCLEOTIDE SEQUENCE</scope>
</reference>
<accession>A0A820SG61</accession>
<dbReference type="Proteomes" id="UP000663873">
    <property type="component" value="Unassembled WGS sequence"/>
</dbReference>
<gene>
    <name evidence="2" type="ORF">UJA718_LOCUS22721</name>
</gene>
<keyword evidence="3" id="KW-1185">Reference proteome</keyword>
<organism evidence="2 3">
    <name type="scientific">Rotaria socialis</name>
    <dbReference type="NCBI Taxonomy" id="392032"/>
    <lineage>
        <taxon>Eukaryota</taxon>
        <taxon>Metazoa</taxon>
        <taxon>Spiralia</taxon>
        <taxon>Gnathifera</taxon>
        <taxon>Rotifera</taxon>
        <taxon>Eurotatoria</taxon>
        <taxon>Bdelloidea</taxon>
        <taxon>Philodinida</taxon>
        <taxon>Philodinidae</taxon>
        <taxon>Rotaria</taxon>
    </lineage>
</organism>
<feature type="region of interest" description="Disordered" evidence="1">
    <location>
        <begin position="72"/>
        <end position="118"/>
    </location>
</feature>
<feature type="compositionally biased region" description="Polar residues" evidence="1">
    <location>
        <begin position="72"/>
        <end position="92"/>
    </location>
</feature>
<feature type="region of interest" description="Disordered" evidence="1">
    <location>
        <begin position="167"/>
        <end position="198"/>
    </location>
</feature>
<dbReference type="AlphaFoldDB" id="A0A820SG61"/>
<evidence type="ECO:0000256" key="1">
    <source>
        <dbReference type="SAM" id="MobiDB-lite"/>
    </source>
</evidence>
<evidence type="ECO:0000313" key="3">
    <source>
        <dbReference type="Proteomes" id="UP000663873"/>
    </source>
</evidence>
<name>A0A820SG61_9BILA</name>
<feature type="non-terminal residue" evidence="2">
    <location>
        <position position="1"/>
    </location>
</feature>
<protein>
    <submittedName>
        <fullName evidence="2">Uncharacterized protein</fullName>
    </submittedName>
</protein>
<comment type="caution">
    <text evidence="2">The sequence shown here is derived from an EMBL/GenBank/DDBJ whole genome shotgun (WGS) entry which is preliminary data.</text>
</comment>
<sequence>LYYIKCKAAQAGTNNSSPTMTIVENHLTTLDEKNSSSNSSKLSLENLHQKRLIDHSSSPSYTGANIYTQNHHHQISSTLKPTQATSDYYSNSSKHEEDVDEWTDDQQQQQQQKPIIDNNNEWSIEKILYPDWLYKNCSTATAATTITPRKNFNTSTFMDFNSYRTLETNGSTTSNSSNGRRTMSSSLTSNGQPSPKQVRFGCQQQIDEQTRSSYPHLSSTAIKQLRTGIKTTTILQDDAHDTFI</sequence>
<proteinExistence type="predicted"/>